<proteinExistence type="inferred from homology"/>
<dbReference type="SUPFAM" id="SSF81301">
    <property type="entry name" value="Nucleotidyltransferase"/>
    <property type="match status" value="1"/>
</dbReference>
<dbReference type="Pfam" id="PF02824">
    <property type="entry name" value="TGS"/>
    <property type="match status" value="1"/>
</dbReference>
<dbReference type="CDD" id="cd05399">
    <property type="entry name" value="NT_Rel-Spo_like"/>
    <property type="match status" value="1"/>
</dbReference>
<evidence type="ECO:0000256" key="1">
    <source>
        <dbReference type="ARBA" id="ARBA00007476"/>
    </source>
</evidence>
<evidence type="ECO:0000313" key="5">
    <source>
        <dbReference type="Proteomes" id="UP000177325"/>
    </source>
</evidence>
<dbReference type="SMART" id="SM00954">
    <property type="entry name" value="RelA_SpoT"/>
    <property type="match status" value="1"/>
</dbReference>
<accession>A0A1F6FGD3</accession>
<dbReference type="Gene3D" id="3.30.460.10">
    <property type="entry name" value="Beta Polymerase, domain 2"/>
    <property type="match status" value="1"/>
</dbReference>
<dbReference type="AlphaFoldDB" id="A0A1F6FGD3"/>
<dbReference type="Gene3D" id="3.10.20.30">
    <property type="match status" value="1"/>
</dbReference>
<protein>
    <recommendedName>
        <fullName evidence="6">TGS domain-containing protein</fullName>
    </recommendedName>
</protein>
<gene>
    <name evidence="4" type="ORF">A3G90_02495</name>
</gene>
<dbReference type="InterPro" id="IPR004095">
    <property type="entry name" value="TGS"/>
</dbReference>
<organism evidence="4 5">
    <name type="scientific">Candidatus Kaiserbacteria bacterium RIFCSPLOWO2_12_FULL_45_26</name>
    <dbReference type="NCBI Taxonomy" id="1798525"/>
    <lineage>
        <taxon>Bacteria</taxon>
        <taxon>Candidatus Kaiseribacteriota</taxon>
    </lineage>
</organism>
<dbReference type="InterPro" id="IPR033655">
    <property type="entry name" value="TGS_RelA/SpoT"/>
</dbReference>
<dbReference type="STRING" id="1798525.A3G90_02495"/>
<feature type="domain" description="TGS" evidence="3">
    <location>
        <begin position="420"/>
        <end position="481"/>
    </location>
</feature>
<dbReference type="PANTHER" id="PTHR21262">
    <property type="entry name" value="GUANOSINE-3',5'-BIS DIPHOSPHATE 3'-PYROPHOSPHOHYDROLASE"/>
    <property type="match status" value="1"/>
</dbReference>
<dbReference type="EMBL" id="MFMM01000001">
    <property type="protein sequence ID" value="OGG84915.1"/>
    <property type="molecule type" value="Genomic_DNA"/>
</dbReference>
<evidence type="ECO:0000259" key="2">
    <source>
        <dbReference type="PROSITE" id="PS51831"/>
    </source>
</evidence>
<evidence type="ECO:0000259" key="3">
    <source>
        <dbReference type="PROSITE" id="PS51880"/>
    </source>
</evidence>
<reference evidence="4 5" key="1">
    <citation type="journal article" date="2016" name="Nat. Commun.">
        <title>Thousands of microbial genomes shed light on interconnected biogeochemical processes in an aquifer system.</title>
        <authorList>
            <person name="Anantharaman K."/>
            <person name="Brown C.T."/>
            <person name="Hug L.A."/>
            <person name="Sharon I."/>
            <person name="Castelle C.J."/>
            <person name="Probst A.J."/>
            <person name="Thomas B.C."/>
            <person name="Singh A."/>
            <person name="Wilkins M.J."/>
            <person name="Karaoz U."/>
            <person name="Brodie E.L."/>
            <person name="Williams K.H."/>
            <person name="Hubbard S.S."/>
            <person name="Banfield J.F."/>
        </authorList>
    </citation>
    <scope>NUCLEOTIDE SEQUENCE [LARGE SCALE GENOMIC DNA]</scope>
</reference>
<dbReference type="InterPro" id="IPR007685">
    <property type="entry name" value="RelA_SpoT"/>
</dbReference>
<dbReference type="CDD" id="cd00077">
    <property type="entry name" value="HDc"/>
    <property type="match status" value="1"/>
</dbReference>
<dbReference type="PROSITE" id="PS51831">
    <property type="entry name" value="HD"/>
    <property type="match status" value="1"/>
</dbReference>
<dbReference type="SUPFAM" id="SSF109604">
    <property type="entry name" value="HD-domain/PDEase-like"/>
    <property type="match status" value="1"/>
</dbReference>
<dbReference type="InterPro" id="IPR043519">
    <property type="entry name" value="NT_sf"/>
</dbReference>
<evidence type="ECO:0008006" key="6">
    <source>
        <dbReference type="Google" id="ProtNLM"/>
    </source>
</evidence>
<comment type="caution">
    <text evidence="4">The sequence shown here is derived from an EMBL/GenBank/DDBJ whole genome shotgun (WGS) entry which is preliminary data.</text>
</comment>
<dbReference type="SMART" id="SM00471">
    <property type="entry name" value="HDc"/>
    <property type="match status" value="1"/>
</dbReference>
<dbReference type="InterPro" id="IPR012675">
    <property type="entry name" value="Beta-grasp_dom_sf"/>
</dbReference>
<dbReference type="InterPro" id="IPR003607">
    <property type="entry name" value="HD/PDEase_dom"/>
</dbReference>
<dbReference type="GO" id="GO:0005886">
    <property type="term" value="C:plasma membrane"/>
    <property type="evidence" value="ECO:0007669"/>
    <property type="project" value="TreeGrafter"/>
</dbReference>
<dbReference type="Pfam" id="PF13328">
    <property type="entry name" value="HD_4"/>
    <property type="match status" value="1"/>
</dbReference>
<feature type="domain" description="HD" evidence="2">
    <location>
        <begin position="43"/>
        <end position="141"/>
    </location>
</feature>
<comment type="similarity">
    <text evidence="1">Belongs to the RelA/SpoT family.</text>
</comment>
<dbReference type="Gene3D" id="1.10.3210.10">
    <property type="entry name" value="Hypothetical protein af1432"/>
    <property type="match status" value="1"/>
</dbReference>
<dbReference type="PANTHER" id="PTHR21262:SF31">
    <property type="entry name" value="GTP PYROPHOSPHOKINASE"/>
    <property type="match status" value="1"/>
</dbReference>
<dbReference type="CDD" id="cd01668">
    <property type="entry name" value="TGS_RSH"/>
    <property type="match status" value="1"/>
</dbReference>
<dbReference type="FunFam" id="3.10.20.30:FF:000002">
    <property type="entry name" value="GTP pyrophosphokinase (RelA/SpoT)"/>
    <property type="match status" value="1"/>
</dbReference>
<dbReference type="FunFam" id="1.10.3210.10:FF:000001">
    <property type="entry name" value="GTP pyrophosphokinase RelA"/>
    <property type="match status" value="1"/>
</dbReference>
<dbReference type="PROSITE" id="PS51880">
    <property type="entry name" value="TGS"/>
    <property type="match status" value="1"/>
</dbReference>
<dbReference type="Pfam" id="PF04607">
    <property type="entry name" value="RelA_SpoT"/>
    <property type="match status" value="1"/>
</dbReference>
<name>A0A1F6FGD3_9BACT</name>
<dbReference type="InterPro" id="IPR006674">
    <property type="entry name" value="HD_domain"/>
</dbReference>
<dbReference type="GO" id="GO:0015969">
    <property type="term" value="P:guanosine tetraphosphate metabolic process"/>
    <property type="evidence" value="ECO:0007669"/>
    <property type="project" value="InterPro"/>
</dbReference>
<dbReference type="SUPFAM" id="SSF81271">
    <property type="entry name" value="TGS-like"/>
    <property type="match status" value="1"/>
</dbReference>
<sequence length="519" mass="58756">MTARDIIVLMQKPSDADKALIEQAFDLAEKAHAGHKRYSGEPYLNHLTAVGAKLAEMGMGARTIAAGLLHDTIEDTDVTAETVREQFGEEVLFLVEGVTKLSSVRYYGSDRHNESLRKLFVATSQDIRVLIIKLADRLHNMQTLNHVPAEKQLRIARETLEIYVPVAHRLGMGRVRKELEDLAFPYVYPEEYDRVSKLLQAKAGKSNELLERERKVLQKRLAEIGLLDFKTSYRVKGLFSLFHKLKRKEWDITAVYDLLAMRVVVPTVEDCYRTLGIIHKLWRPLPGRVKDYIAFPKPNGYQSLHTTVATPNGVILEIQIRTERMHHESEFGVASHISYKEVVIDGKPAEGQSRFSSLIPSLFRPFSKPKEEKAEIKETKAAPHRDKIPRWIAQIGQTHTKDKSTTAEFVADAQTDFFSNRIFVFTPVGDVVDLPVGATPVDFAYAIHSEVGDHIFGVKVNKKLVQLDSELKNGDIVEIETRKSNKPTAKWLTFVKTSLARRRIKAALEIKEKEGGSNK</sequence>
<dbReference type="Proteomes" id="UP000177325">
    <property type="component" value="Unassembled WGS sequence"/>
</dbReference>
<evidence type="ECO:0000313" key="4">
    <source>
        <dbReference type="EMBL" id="OGG84915.1"/>
    </source>
</evidence>
<dbReference type="InterPro" id="IPR012676">
    <property type="entry name" value="TGS-like"/>
</dbReference>